<comment type="caution">
    <text evidence="1">The sequence shown here is derived from an EMBL/GenBank/DDBJ whole genome shotgun (WGS) entry which is preliminary data.</text>
</comment>
<name>T2S853_HELPX</name>
<proteinExistence type="predicted"/>
<gene>
    <name evidence="1" type="ORF">HPSA50_0917</name>
</gene>
<dbReference type="Proteomes" id="UP000015816">
    <property type="component" value="Unassembled WGS sequence"/>
</dbReference>
<dbReference type="EMBL" id="AVNI01000002">
    <property type="protein sequence ID" value="EQD88598.1"/>
    <property type="molecule type" value="Genomic_DNA"/>
</dbReference>
<accession>T2S853</accession>
<reference evidence="1 2" key="1">
    <citation type="journal article" date="2013" name="Genome Announc.">
        <title>Genome Sequences of Three hpAfrica2 Strains of Helicobacter pylori.</title>
        <authorList>
            <person name="Duncan S.S."/>
            <person name="Bertoli M.T."/>
            <person name="Kersulyte D."/>
            <person name="Valk P.L."/>
            <person name="Tamma S."/>
            <person name="Segal I."/>
            <person name="McClain M.S."/>
            <person name="Cover T.L."/>
            <person name="Berg D.E."/>
        </authorList>
    </citation>
    <scope>NUCLEOTIDE SEQUENCE [LARGE SCALE GENOMIC DNA]</scope>
    <source>
        <strain evidence="1 2">SouthAfrica50</strain>
    </source>
</reference>
<evidence type="ECO:0000313" key="2">
    <source>
        <dbReference type="Proteomes" id="UP000015816"/>
    </source>
</evidence>
<evidence type="ECO:0000313" key="1">
    <source>
        <dbReference type="EMBL" id="EQD88598.1"/>
    </source>
</evidence>
<dbReference type="AlphaFoldDB" id="T2S853"/>
<dbReference type="PATRIC" id="fig|1352357.3.peg.887"/>
<sequence length="45" mass="5419">MIIKKEINKKQLINSFLNHFKKFNPILKEAFQKFILFCGFVFVGR</sequence>
<organism evidence="1 2">
    <name type="scientific">Helicobacter pylori SouthAfrica50</name>
    <dbReference type="NCBI Taxonomy" id="1352357"/>
    <lineage>
        <taxon>Bacteria</taxon>
        <taxon>Pseudomonadati</taxon>
        <taxon>Campylobacterota</taxon>
        <taxon>Epsilonproteobacteria</taxon>
        <taxon>Campylobacterales</taxon>
        <taxon>Helicobacteraceae</taxon>
        <taxon>Helicobacter</taxon>
    </lineage>
</organism>
<protein>
    <submittedName>
        <fullName evidence="1">Uncharacterized protein</fullName>
    </submittedName>
</protein>